<dbReference type="Pfam" id="PF14808">
    <property type="entry name" value="TMEM164"/>
    <property type="match status" value="1"/>
</dbReference>
<proteinExistence type="predicted"/>
<gene>
    <name evidence="2" type="ORF">LEP1GSC050_2770</name>
</gene>
<sequence>MAELSYFWVLAGSINGVVTPDLRVSFPHLYFFIFFIAHSGLVIGALYAVFGLKLYPRKWAVPRVILLSQLYFLSALIIDFLFRANYGYLMEKPNSPSLIDHLGVWPIYLINMQLIGSVLFCILYLPFYFKNKTNEQH</sequence>
<feature type="transmembrane region" description="Helical" evidence="1">
    <location>
        <begin position="64"/>
        <end position="84"/>
    </location>
</feature>
<name>T0GB03_9LEPT</name>
<keyword evidence="1" id="KW-0812">Transmembrane</keyword>
<evidence type="ECO:0000313" key="2">
    <source>
        <dbReference type="EMBL" id="EQA44009.1"/>
    </source>
</evidence>
<dbReference type="EMBL" id="AHMO02000008">
    <property type="protein sequence ID" value="EQA44009.1"/>
    <property type="molecule type" value="Genomic_DNA"/>
</dbReference>
<keyword evidence="1" id="KW-0472">Membrane</keyword>
<feature type="transmembrane region" description="Helical" evidence="1">
    <location>
        <begin position="104"/>
        <end position="129"/>
    </location>
</feature>
<dbReference type="Proteomes" id="UP000015454">
    <property type="component" value="Unassembled WGS sequence"/>
</dbReference>
<accession>T0GB03</accession>
<protein>
    <submittedName>
        <fullName evidence="2">TIGR02206-like family protein</fullName>
    </submittedName>
</protein>
<evidence type="ECO:0000256" key="1">
    <source>
        <dbReference type="SAM" id="Phobius"/>
    </source>
</evidence>
<dbReference type="NCBIfam" id="TIGR02206">
    <property type="entry name" value="intg_mem_TP0381"/>
    <property type="match status" value="1"/>
</dbReference>
<keyword evidence="1" id="KW-1133">Transmembrane helix</keyword>
<dbReference type="InterPro" id="IPR011737">
    <property type="entry name" value="CHP02206_TP0381"/>
</dbReference>
<feature type="transmembrane region" description="Helical" evidence="1">
    <location>
        <begin position="29"/>
        <end position="52"/>
    </location>
</feature>
<organism evidence="2 3">
    <name type="scientific">Leptospira broomii serovar Hurstbridge str. 5399</name>
    <dbReference type="NCBI Taxonomy" id="1049789"/>
    <lineage>
        <taxon>Bacteria</taxon>
        <taxon>Pseudomonadati</taxon>
        <taxon>Spirochaetota</taxon>
        <taxon>Spirochaetia</taxon>
        <taxon>Leptospirales</taxon>
        <taxon>Leptospiraceae</taxon>
        <taxon>Leptospira</taxon>
    </lineage>
</organism>
<evidence type="ECO:0000313" key="3">
    <source>
        <dbReference type="Proteomes" id="UP000015454"/>
    </source>
</evidence>
<keyword evidence="3" id="KW-1185">Reference proteome</keyword>
<reference evidence="2" key="1">
    <citation type="submission" date="2013-05" db="EMBL/GenBank/DDBJ databases">
        <authorList>
            <person name="Harkins D.M."/>
            <person name="Durkin A.S."/>
            <person name="Brinkac L.M."/>
            <person name="Haft D.H."/>
            <person name="Selengut J.D."/>
            <person name="Sanka R."/>
            <person name="DePew J."/>
            <person name="Purushe J."/>
            <person name="Hartskeerl R.A."/>
            <person name="Ahmed A."/>
            <person name="van der Linden H."/>
            <person name="Goris M.G.A."/>
            <person name="Vinetz J.M."/>
            <person name="Sutton G.G."/>
            <person name="Nierman W.C."/>
            <person name="Fouts D.E."/>
        </authorList>
    </citation>
    <scope>NUCLEOTIDE SEQUENCE [LARGE SCALE GENOMIC DNA]</scope>
    <source>
        <strain evidence="2">5399</strain>
    </source>
</reference>
<dbReference type="AlphaFoldDB" id="T0GB03"/>
<comment type="caution">
    <text evidence="2">The sequence shown here is derived from an EMBL/GenBank/DDBJ whole genome shotgun (WGS) entry which is preliminary data.</text>
</comment>